<evidence type="ECO:0000256" key="2">
    <source>
        <dbReference type="SAM" id="SignalP"/>
    </source>
</evidence>
<comment type="caution">
    <text evidence="3">The sequence shown here is derived from an EMBL/GenBank/DDBJ whole genome shotgun (WGS) entry which is preliminary data.</text>
</comment>
<reference evidence="3 4" key="1">
    <citation type="journal article" date="2018" name="Sci. Rep.">
        <title>Comparative analysis of the Pocillopora damicornis genome highlights role of immune system in coral evolution.</title>
        <authorList>
            <person name="Cunning R."/>
            <person name="Bay R.A."/>
            <person name="Gillette P."/>
            <person name="Baker A.C."/>
            <person name="Traylor-Knowles N."/>
        </authorList>
    </citation>
    <scope>NUCLEOTIDE SEQUENCE [LARGE SCALE GENOMIC DNA]</scope>
    <source>
        <strain evidence="3">RSMAS</strain>
        <tissue evidence="3">Whole animal</tissue>
    </source>
</reference>
<accession>A0A3M6U8Y3</accession>
<name>A0A3M6U8Y3_POCDA</name>
<evidence type="ECO:0000313" key="4">
    <source>
        <dbReference type="Proteomes" id="UP000275408"/>
    </source>
</evidence>
<dbReference type="OrthoDB" id="5945693at2759"/>
<gene>
    <name evidence="3" type="ORF">pdam_00002944</name>
</gene>
<dbReference type="EMBL" id="RCHS01002011">
    <property type="protein sequence ID" value="RMX50107.1"/>
    <property type="molecule type" value="Genomic_DNA"/>
</dbReference>
<keyword evidence="2" id="KW-0732">Signal</keyword>
<protein>
    <submittedName>
        <fullName evidence="3">Uncharacterized protein</fullName>
    </submittedName>
</protein>
<feature type="signal peptide" evidence="2">
    <location>
        <begin position="1"/>
        <end position="22"/>
    </location>
</feature>
<evidence type="ECO:0000313" key="3">
    <source>
        <dbReference type="EMBL" id="RMX50107.1"/>
    </source>
</evidence>
<evidence type="ECO:0000256" key="1">
    <source>
        <dbReference type="SAM" id="MobiDB-lite"/>
    </source>
</evidence>
<sequence>MKDSSTVLYALTSVLLSVLVQTSPSVGGNHRESVNRDIAKPVEGNRRQTSDSSKGVSCNCRNYCPDPNSSELELVYWIENHPVSCKESARIDIENKAYLARCFFDCCRICNATYFKCVLTNTRESCLEAAYKCAGVCVTDSLLNINIKGW</sequence>
<dbReference type="AlphaFoldDB" id="A0A3M6U8Y3"/>
<organism evidence="3 4">
    <name type="scientific">Pocillopora damicornis</name>
    <name type="common">Cauliflower coral</name>
    <name type="synonym">Millepora damicornis</name>
    <dbReference type="NCBI Taxonomy" id="46731"/>
    <lineage>
        <taxon>Eukaryota</taxon>
        <taxon>Metazoa</taxon>
        <taxon>Cnidaria</taxon>
        <taxon>Anthozoa</taxon>
        <taxon>Hexacorallia</taxon>
        <taxon>Scleractinia</taxon>
        <taxon>Astrocoeniina</taxon>
        <taxon>Pocilloporidae</taxon>
        <taxon>Pocillopora</taxon>
    </lineage>
</organism>
<proteinExistence type="predicted"/>
<dbReference type="Proteomes" id="UP000275408">
    <property type="component" value="Unassembled WGS sequence"/>
</dbReference>
<feature type="compositionally biased region" description="Basic and acidic residues" evidence="1">
    <location>
        <begin position="29"/>
        <end position="49"/>
    </location>
</feature>
<feature type="region of interest" description="Disordered" evidence="1">
    <location>
        <begin position="26"/>
        <end position="55"/>
    </location>
</feature>
<keyword evidence="4" id="KW-1185">Reference proteome</keyword>
<feature type="chain" id="PRO_5017930419" evidence="2">
    <location>
        <begin position="23"/>
        <end position="150"/>
    </location>
</feature>